<feature type="region of interest" description="Disordered" evidence="1">
    <location>
        <begin position="842"/>
        <end position="931"/>
    </location>
</feature>
<reference evidence="2" key="1">
    <citation type="submission" date="2020-06" db="EMBL/GenBank/DDBJ databases">
        <authorList>
            <person name="Gonzalez-de la Fuente S."/>
            <person name="Peiro-Pastor R."/>
            <person name="Rastrojo A."/>
            <person name="Moreno J."/>
            <person name="Carrasco-Ramiro F."/>
            <person name="Requena JM."/>
            <person name="Aguado B."/>
        </authorList>
    </citation>
    <scope>NUCLEOTIDE SEQUENCE</scope>
</reference>
<name>A0A6L0WNF6_LEIIN</name>
<dbReference type="AlphaFoldDB" id="A0A6L0WNF6"/>
<feature type="region of interest" description="Disordered" evidence="1">
    <location>
        <begin position="722"/>
        <end position="746"/>
    </location>
</feature>
<feature type="compositionally biased region" description="Basic and acidic residues" evidence="1">
    <location>
        <begin position="727"/>
        <end position="744"/>
    </location>
</feature>
<dbReference type="EMBL" id="LR812942">
    <property type="protein sequence ID" value="CAC9453965.1"/>
    <property type="molecule type" value="Genomic_DNA"/>
</dbReference>
<dbReference type="Proteomes" id="UP000255414">
    <property type="component" value="Chromosome 9"/>
</dbReference>
<feature type="region of interest" description="Disordered" evidence="1">
    <location>
        <begin position="778"/>
        <end position="797"/>
    </location>
</feature>
<proteinExistence type="predicted"/>
<feature type="compositionally biased region" description="Basic and acidic residues" evidence="1">
    <location>
        <begin position="650"/>
        <end position="688"/>
    </location>
</feature>
<feature type="compositionally biased region" description="Low complexity" evidence="1">
    <location>
        <begin position="895"/>
        <end position="922"/>
    </location>
</feature>
<feature type="region of interest" description="Disordered" evidence="1">
    <location>
        <begin position="1"/>
        <end position="59"/>
    </location>
</feature>
<feature type="region of interest" description="Disordered" evidence="1">
    <location>
        <begin position="1075"/>
        <end position="1103"/>
    </location>
</feature>
<feature type="compositionally biased region" description="Basic and acidic residues" evidence="1">
    <location>
        <begin position="323"/>
        <end position="334"/>
    </location>
</feature>
<evidence type="ECO:0000313" key="3">
    <source>
        <dbReference type="Proteomes" id="UP000255414"/>
    </source>
</evidence>
<feature type="compositionally biased region" description="Polar residues" evidence="1">
    <location>
        <begin position="363"/>
        <end position="380"/>
    </location>
</feature>
<evidence type="ECO:0000256" key="1">
    <source>
        <dbReference type="SAM" id="MobiDB-lite"/>
    </source>
</evidence>
<feature type="region of interest" description="Disordered" evidence="1">
    <location>
        <begin position="537"/>
        <end position="697"/>
    </location>
</feature>
<dbReference type="OMA" id="CFTREWD"/>
<feature type="compositionally biased region" description="Polar residues" evidence="1">
    <location>
        <begin position="1"/>
        <end position="13"/>
    </location>
</feature>
<accession>A0A6L0WNF6</accession>
<feature type="compositionally biased region" description="Polar residues" evidence="1">
    <location>
        <begin position="39"/>
        <end position="54"/>
    </location>
</feature>
<feature type="compositionally biased region" description="Low complexity" evidence="1">
    <location>
        <begin position="1075"/>
        <end position="1088"/>
    </location>
</feature>
<sequence length="1109" mass="118713">MASPTHSHASNTGSRRHHTPLLQERSNSLTRRQEMLKLQNGQSSTLHYSASPQQEGADADAAMPGTVVVCGVRSAFPLIPLADEALIASCSAVLETPSPQCSPSSLRGVPCLRRPSSPTAATLFQRQDSGTGIGGDGPCIGNGTNAAGLPPALRTRNRAAHDATGRPPRVRPYDGQEQLAEFDAEAGVEEDRLSWGLEEDDGCEAEDARSASTNAASPHESNGRSSGESAERSDVAVEVIQPLVASSEEASPPSCTKRAPPPSQVVTACIDAHPITETAKAHTPQARHLTYNSDSSLDWLGDDQTASEEVRPRDSRYPTQESLENHSDDCEGRRASQSAGQPPARSCHAQLEQATVSPPCAPTTPTTHRQSVQTTDAEASVMKTNAASSTLAAQLLAKTEGRRSSPGAGKETLVVQGEVMPGVLQTVGPRMMSASSDDRSRNQRAGKGSIHVRAAEVEAAHSASWQTQGPQVISASETCRASRQAVESVDPWYTDADQQPSLLQTVSSCNLLGSATDLSGANSRRKIYGSMVEYHSSTPVQAEETTTVSQASPTTAAEDSADQLQSRCAGAALPPRSPVDESASKRRSLLASRPSSRTGTSDVEEDYDGHSSQARRADPKGATESMVAGAGDCRWGEVDEVPPMQQPHTRKGELHDEGGKDDINAMNGRKDESEEHPQQQRPAEEEHAVGAAAARGSDGEHGLVLQYRPQVQVSALEAHQIRSSRATARESNSEIHQDESIDVHEENEDSTEYISCYDVACQTSQHLLMSVREEWQGRAQSRQGASGEGDVSKIGPLDPHYVGSNRWMCAAGVCPQCHPKRRVRGSSSGFGGLSKPTWPLAPRSTLGYSAPPRSVPLQRPQGPARAATAGRDARLPPLGSSLSASTRAHPQLPPASSCQQRAQRAPSARQHSSTYASSSSSAGRHYRRDRYSPTVTSYQGGYCFTREWDAQQQQRQCRLRELQMEQRARRGGTGAAYTSLLLLTSHDMRSRERAAGKEPRTYRYCNLESQQMMVHTGVGRADLELESYNDTLHGAPLIEAQEEDNDGAVKAIEAWKDREVSEQTQLRYPAAAVVSAAGSSNAATNPSPRSHARPAASGSAKASRLCVLC</sequence>
<organism evidence="2 3">
    <name type="scientific">Leishmania infantum</name>
    <dbReference type="NCBI Taxonomy" id="5671"/>
    <lineage>
        <taxon>Eukaryota</taxon>
        <taxon>Discoba</taxon>
        <taxon>Euglenozoa</taxon>
        <taxon>Kinetoplastea</taxon>
        <taxon>Metakinetoplastina</taxon>
        <taxon>Trypanosomatida</taxon>
        <taxon>Trypanosomatidae</taxon>
        <taxon>Leishmaniinae</taxon>
        <taxon>Leishmania</taxon>
    </lineage>
</organism>
<protein>
    <submittedName>
        <fullName evidence="2">Hypothetical_protein_-__conserved</fullName>
    </submittedName>
</protein>
<feature type="compositionally biased region" description="Gly residues" evidence="1">
    <location>
        <begin position="131"/>
        <end position="140"/>
    </location>
</feature>
<feature type="compositionally biased region" description="Polar residues" evidence="1">
    <location>
        <begin position="537"/>
        <end position="566"/>
    </location>
</feature>
<feature type="compositionally biased region" description="Polar residues" evidence="1">
    <location>
        <begin position="210"/>
        <end position="228"/>
    </location>
</feature>
<feature type="region of interest" description="Disordered" evidence="1">
    <location>
        <begin position="293"/>
        <end position="380"/>
    </location>
</feature>
<gene>
    <name evidence="2" type="ORF">LINF_090011300</name>
</gene>
<feature type="region of interest" description="Disordered" evidence="1">
    <location>
        <begin position="121"/>
        <end position="151"/>
    </location>
</feature>
<evidence type="ECO:0000313" key="2">
    <source>
        <dbReference type="EMBL" id="CAC9453965.1"/>
    </source>
</evidence>
<feature type="region of interest" description="Disordered" evidence="1">
    <location>
        <begin position="202"/>
        <end position="234"/>
    </location>
</feature>